<reference evidence="3" key="1">
    <citation type="journal article" date="2012" name="Proc. Natl. Acad. Sci. U.S.A.">
        <title>Antigenic diversity is generated by distinct evolutionary mechanisms in African trypanosome species.</title>
        <authorList>
            <person name="Jackson A.P."/>
            <person name="Berry A."/>
            <person name="Aslett M."/>
            <person name="Allison H.C."/>
            <person name="Burton P."/>
            <person name="Vavrova-Anderson J."/>
            <person name="Brown R."/>
            <person name="Browne H."/>
            <person name="Corton N."/>
            <person name="Hauser H."/>
            <person name="Gamble J."/>
            <person name="Gilderthorp R."/>
            <person name="Marcello L."/>
            <person name="McQuillan J."/>
            <person name="Otto T.D."/>
            <person name="Quail M.A."/>
            <person name="Sanders M.J."/>
            <person name="van Tonder A."/>
            <person name="Ginger M.L."/>
            <person name="Field M.C."/>
            <person name="Barry J.D."/>
            <person name="Hertz-Fowler C."/>
            <person name="Berriman M."/>
        </authorList>
    </citation>
    <scope>NUCLEOTIDE SEQUENCE</scope>
    <source>
        <strain evidence="3">Y486</strain>
    </source>
</reference>
<feature type="compositionally biased region" description="Basic and acidic residues" evidence="2">
    <location>
        <begin position="211"/>
        <end position="224"/>
    </location>
</feature>
<feature type="region of interest" description="Disordered" evidence="2">
    <location>
        <begin position="437"/>
        <end position="458"/>
    </location>
</feature>
<sequence>MEVSNVTAVEFDSNPLQCLANPINAVDMNAAAPPRTSRHINFVDDGKLFEGHFTVHAGSLKAIIQILEAQQAEQRVIINDLQDQVSVLRQQMARLRKAGLGVRVGGGGDGADKIATNDLDDLDRRVRLLESFRTLWGVNNAEVEYLVNTYGDPVVTPESYSALIMGLHPFRLLRSEVLSVIGSHVEHLKSAMRSSVDGASETLMRANVSREQSDGSKTAREVRGARGRNAREGGAQPSHDDDDDIQQARDGTRKTSRGVRGRNAREGGAQPSHDDDDDIQQSRDGTRTTSRGVRGRNAREGGAQPSHDDDDDIQQARDGTRTTSRGVRGRNAREGGAQPSHDDDDDIQQARDGTRTTSRGVRGRNAREGGAQPSHDDDDDTQQPRDGTRTTSRGVRGRNAHVIPALSNDHHHTFDSDGEILADLTARLEALERRFRGVMGSSSPSSPRAHPGRQSISPAMSDVVDAQARQSIEELERVVARCLRELKSLSRSDASSAQNAGGKGGVAPEMNERSAGQRPGRVSEVVVDTVNSPDGVPGSGADFRSVRSSQGVQRLGMVDEVAREDALAALDYVSQLEKSVNKRFKELMSGVMLNGETGSARQPGKVDEPAFANRTAPQRLADHTNNEEAARVLELVHDLEDDWGRRWQSLEERLRIIGRAMVNKGQPQMVTSGTIDRKAREDASMSLMRIQQLEREIINFKRLLEKQRVPHEETRLGDSRFMFGASLRSKKNPEDLACPSGSVPDPVISASQTDCSTRVHVLEKEVELRMEEVNRALATLRSTQIGQDLVDLYETSRGLSTNTSSIHGQVIINSGAVGCLPPPNHQVLSTSQAAANISIQAGQSQRSVLHGAVDNVLHGQAASIVLRSPQESFGTPLVMREMQKIPTAVSAAVVKIDNPMTDCEPVPHSHSQKPADCDTLPDMRLTGDTSSQVVEAVGALPNPLEKTVCDSSGALYSNSSQHLGGASTSVTNRGCADELKLRHPQTSLHRMSLLAGGREGCPFSETHLGQRSPCAMRNCAWCSVQQPAKAASTAR</sequence>
<feature type="coiled-coil region" evidence="1">
    <location>
        <begin position="64"/>
        <end position="98"/>
    </location>
</feature>
<evidence type="ECO:0000256" key="2">
    <source>
        <dbReference type="SAM" id="MobiDB-lite"/>
    </source>
</evidence>
<evidence type="ECO:0000313" key="3">
    <source>
        <dbReference type="EMBL" id="CCC47260.1"/>
    </source>
</evidence>
<keyword evidence="1" id="KW-0175">Coiled coil</keyword>
<feature type="region of interest" description="Disordered" evidence="2">
    <location>
        <begin position="206"/>
        <end position="399"/>
    </location>
</feature>
<organism evidence="3">
    <name type="scientific">Trypanosoma vivax (strain Y486)</name>
    <dbReference type="NCBI Taxonomy" id="1055687"/>
    <lineage>
        <taxon>Eukaryota</taxon>
        <taxon>Discoba</taxon>
        <taxon>Euglenozoa</taxon>
        <taxon>Kinetoplastea</taxon>
        <taxon>Metakinetoplastina</taxon>
        <taxon>Trypanosomatida</taxon>
        <taxon>Trypanosomatidae</taxon>
        <taxon>Trypanosoma</taxon>
        <taxon>Duttonella</taxon>
    </lineage>
</organism>
<dbReference type="EMBL" id="HE573019">
    <property type="protein sequence ID" value="CCC47260.1"/>
    <property type="molecule type" value="Genomic_DNA"/>
</dbReference>
<proteinExistence type="predicted"/>
<evidence type="ECO:0000256" key="1">
    <source>
        <dbReference type="SAM" id="Coils"/>
    </source>
</evidence>
<dbReference type="OMA" id="LVVNCAW"/>
<name>G0TTH9_TRYVY</name>
<protein>
    <submittedName>
        <fullName evidence="3">Uncharacterized protein</fullName>
    </submittedName>
</protein>
<feature type="region of interest" description="Disordered" evidence="2">
    <location>
        <begin position="490"/>
        <end position="521"/>
    </location>
</feature>
<gene>
    <name evidence="3" type="ORF">TVY486_0304330</name>
</gene>
<accession>G0TTH9</accession>
<dbReference type="AlphaFoldDB" id="G0TTH9"/>
<dbReference type="VEuPathDB" id="TriTrypDB:TvY486_0304330"/>